<gene>
    <name evidence="1" type="ORF">COV05_01595</name>
</gene>
<protein>
    <recommendedName>
        <fullName evidence="3">Polymerase nucleotidyl transferase domain-containing protein</fullName>
    </recommendedName>
</protein>
<sequence length="308" mass="36722">MGQQTDLEQSVMRTILWFSMFSSPLTVFEIWKWLLTPERAYDLSEIYTVLDKSEWLKMKLESHEGFYALRGQDIGSLIQERQIRFLDAERKYVLLRRVAKYFYLLPAVRAVGAVNTMAWWGTTPQSDIDLYVVTKTGAIWSSRFWLVLPFLLTGHRPNHGTNSQEAQDPFCFSFFATREKLGMEELCLPRDYYMAFWVRSLVPVFDRDENFDQFRKENRWVTHTLPNAHPRTLHPMHQPLRFPSLPIQWRVGESLYRLIQRNRLPSHLREIANLDSRVVVTDEMLKFHENDRRAEFRETFESLLDRHV</sequence>
<evidence type="ECO:0000313" key="2">
    <source>
        <dbReference type="Proteomes" id="UP000231436"/>
    </source>
</evidence>
<dbReference type="EMBL" id="PFEU01000008">
    <property type="protein sequence ID" value="PJE76872.1"/>
    <property type="molecule type" value="Genomic_DNA"/>
</dbReference>
<dbReference type="Proteomes" id="UP000231436">
    <property type="component" value="Unassembled WGS sequence"/>
</dbReference>
<organism evidence="1 2">
    <name type="scientific">Candidatus Uhrbacteria bacterium CG10_big_fil_rev_8_21_14_0_10_48_16</name>
    <dbReference type="NCBI Taxonomy" id="1975038"/>
    <lineage>
        <taxon>Bacteria</taxon>
        <taxon>Candidatus Uhriibacteriota</taxon>
    </lineage>
</organism>
<name>A0A2M8LHG1_9BACT</name>
<evidence type="ECO:0000313" key="1">
    <source>
        <dbReference type="EMBL" id="PJE76872.1"/>
    </source>
</evidence>
<proteinExistence type="predicted"/>
<reference evidence="2" key="1">
    <citation type="submission" date="2017-09" db="EMBL/GenBank/DDBJ databases">
        <title>Depth-based differentiation of microbial function through sediment-hosted aquifers and enrichment of novel symbionts in the deep terrestrial subsurface.</title>
        <authorList>
            <person name="Probst A.J."/>
            <person name="Ladd B."/>
            <person name="Jarett J.K."/>
            <person name="Geller-Mcgrath D.E."/>
            <person name="Sieber C.M.K."/>
            <person name="Emerson J.B."/>
            <person name="Anantharaman K."/>
            <person name="Thomas B.C."/>
            <person name="Malmstrom R."/>
            <person name="Stieglmeier M."/>
            <person name="Klingl A."/>
            <person name="Woyke T."/>
            <person name="Ryan C.M."/>
            <person name="Banfield J.F."/>
        </authorList>
    </citation>
    <scope>NUCLEOTIDE SEQUENCE [LARGE SCALE GENOMIC DNA]</scope>
</reference>
<dbReference type="AlphaFoldDB" id="A0A2M8LHG1"/>
<evidence type="ECO:0008006" key="3">
    <source>
        <dbReference type="Google" id="ProtNLM"/>
    </source>
</evidence>
<comment type="caution">
    <text evidence="1">The sequence shown here is derived from an EMBL/GenBank/DDBJ whole genome shotgun (WGS) entry which is preliminary data.</text>
</comment>
<accession>A0A2M8LHG1</accession>